<name>A6HHG5_RAT</name>
<proteinExistence type="predicted"/>
<organism evidence="1 2">
    <name type="scientific">Rattus norvegicus</name>
    <name type="common">Rat</name>
    <dbReference type="NCBI Taxonomy" id="10116"/>
    <lineage>
        <taxon>Eukaryota</taxon>
        <taxon>Metazoa</taxon>
        <taxon>Chordata</taxon>
        <taxon>Craniata</taxon>
        <taxon>Vertebrata</taxon>
        <taxon>Euteleostomi</taxon>
        <taxon>Mammalia</taxon>
        <taxon>Eutheria</taxon>
        <taxon>Euarchontoglires</taxon>
        <taxon>Glires</taxon>
        <taxon>Rodentia</taxon>
        <taxon>Myomorpha</taxon>
        <taxon>Muroidea</taxon>
        <taxon>Muridae</taxon>
        <taxon>Murinae</taxon>
        <taxon>Rattus</taxon>
    </lineage>
</organism>
<evidence type="ECO:0000313" key="1">
    <source>
        <dbReference type="EMBL" id="EDM05469.1"/>
    </source>
</evidence>
<evidence type="ECO:0000313" key="2">
    <source>
        <dbReference type="Proteomes" id="UP000234681"/>
    </source>
</evidence>
<reference evidence="1 2" key="1">
    <citation type="submission" date="2005-07" db="EMBL/GenBank/DDBJ databases">
        <authorList>
            <person name="Mural R.J."/>
            <person name="Li P.W."/>
            <person name="Adams M.D."/>
            <person name="Amanatides P.G."/>
            <person name="Baden-Tillson H."/>
            <person name="Barnstead M."/>
            <person name="Chin S.H."/>
            <person name="Dew I."/>
            <person name="Evans C.A."/>
            <person name="Ferriera S."/>
            <person name="Flanigan M."/>
            <person name="Fosler C."/>
            <person name="Glodek A."/>
            <person name="Gu Z."/>
            <person name="Holt R.A."/>
            <person name="Jennings D."/>
            <person name="Kraft C.L."/>
            <person name="Lu F."/>
            <person name="Nguyen T."/>
            <person name="Nusskern D.R."/>
            <person name="Pfannkoch C.M."/>
            <person name="Sitter C."/>
            <person name="Sutton G.G."/>
            <person name="Venter J.C."/>
            <person name="Wang Z."/>
            <person name="Woodage T."/>
            <person name="Zheng X.H."/>
            <person name="Zhong F."/>
        </authorList>
    </citation>
    <scope>NUCLEOTIDE SEQUENCE [LARGE SCALE GENOMIC DNA]</scope>
    <source>
        <strain>BN</strain>
        <strain evidence="2">Sprague-Dawley</strain>
    </source>
</reference>
<sequence length="45" mass="5294">MKDGPEPEQRGRASHLVEDDYTNCRLRHFLGTPEWFWAESFILTG</sequence>
<gene>
    <name evidence="1" type="ORF">rCG_32922</name>
</gene>
<dbReference type="EMBL" id="CH473948">
    <property type="protein sequence ID" value="EDM05469.1"/>
    <property type="molecule type" value="Genomic_DNA"/>
</dbReference>
<accession>A6HHG5</accession>
<protein>
    <submittedName>
        <fullName evidence="1">RCG32922, isoform CRA_b</fullName>
    </submittedName>
</protein>
<dbReference type="Proteomes" id="UP000234681">
    <property type="component" value="Chromosome 10"/>
</dbReference>
<dbReference type="AlphaFoldDB" id="A6HHG5"/>